<gene>
    <name evidence="1" type="ORF">EVAR_50510_1</name>
</gene>
<dbReference type="EMBL" id="BGZK01000746">
    <property type="protein sequence ID" value="GBP58853.1"/>
    <property type="molecule type" value="Genomic_DNA"/>
</dbReference>
<accession>A0A4C1X6Q7</accession>
<evidence type="ECO:0000313" key="2">
    <source>
        <dbReference type="Proteomes" id="UP000299102"/>
    </source>
</evidence>
<name>A0A4C1X6Q7_EUMVA</name>
<protein>
    <submittedName>
        <fullName evidence="1">Uncharacterized protein</fullName>
    </submittedName>
</protein>
<dbReference type="Proteomes" id="UP000299102">
    <property type="component" value="Unassembled WGS sequence"/>
</dbReference>
<keyword evidence="2" id="KW-1185">Reference proteome</keyword>
<evidence type="ECO:0000313" key="1">
    <source>
        <dbReference type="EMBL" id="GBP58853.1"/>
    </source>
</evidence>
<sequence>MQMLALFDKAVGWKVSLLASCCGREPSKRERYVGVLLILCEKVSSYMGGILGSKPCLEANCSMSIPPRERGPMLDNSTWLDQGYATSGPSTGLDFVSQAKQSSFVTGLVIKVIINLQYALGQ</sequence>
<reference evidence="1 2" key="1">
    <citation type="journal article" date="2019" name="Commun. Biol.">
        <title>The bagworm genome reveals a unique fibroin gene that provides high tensile strength.</title>
        <authorList>
            <person name="Kono N."/>
            <person name="Nakamura H."/>
            <person name="Ohtoshi R."/>
            <person name="Tomita M."/>
            <person name="Numata K."/>
            <person name="Arakawa K."/>
        </authorList>
    </citation>
    <scope>NUCLEOTIDE SEQUENCE [LARGE SCALE GENOMIC DNA]</scope>
</reference>
<organism evidence="1 2">
    <name type="scientific">Eumeta variegata</name>
    <name type="common">Bagworm moth</name>
    <name type="synonym">Eumeta japonica</name>
    <dbReference type="NCBI Taxonomy" id="151549"/>
    <lineage>
        <taxon>Eukaryota</taxon>
        <taxon>Metazoa</taxon>
        <taxon>Ecdysozoa</taxon>
        <taxon>Arthropoda</taxon>
        <taxon>Hexapoda</taxon>
        <taxon>Insecta</taxon>
        <taxon>Pterygota</taxon>
        <taxon>Neoptera</taxon>
        <taxon>Endopterygota</taxon>
        <taxon>Lepidoptera</taxon>
        <taxon>Glossata</taxon>
        <taxon>Ditrysia</taxon>
        <taxon>Tineoidea</taxon>
        <taxon>Psychidae</taxon>
        <taxon>Oiketicinae</taxon>
        <taxon>Eumeta</taxon>
    </lineage>
</organism>
<dbReference type="AlphaFoldDB" id="A0A4C1X6Q7"/>
<comment type="caution">
    <text evidence="1">The sequence shown here is derived from an EMBL/GenBank/DDBJ whole genome shotgun (WGS) entry which is preliminary data.</text>
</comment>
<proteinExistence type="predicted"/>